<sequence>MSSAASRAGKPFLGNRWTQLFIGIACMALVANLQYAWTLFVIPMKTQNLWTAAEVQTAFSIFILIETWLVPIEGWLVDRFGPRPVVMAGAIFVALSWVIDSFATTLPVLYVASVIAGLGAGCVYGTCVGNALKWFPDRRGLAAGLTAAGFGAGAALTVIPIANMIHNSGYRQTFFVFGVIQGIAIFILSIALIRPDPGPGIKPVARVVTSKVDYTPGQMVKTPLFWMIYLLFVLVAAGGLIATAQLGPIAKAFGFAKLPVQFFGATLPLLTLALSIDNLLNGLTRPVCGLLSDKIGRENTMLLVFVGEGLALLGMNAYGHDPYAFLIFAPLIFLCWGEIFSIFPAICADTFGSKYASSNAGTLYTAKGTASLLVPIASLLAAGGSWEHVLIGSAVVSVVAGVSAKFILAPMRKRWFAGMGDEVAPVLQTQ</sequence>
<dbReference type="InterPro" id="IPR036259">
    <property type="entry name" value="MFS_trans_sf"/>
</dbReference>
<reference evidence="6 7" key="1">
    <citation type="submission" date="2019-10" db="EMBL/GenBank/DDBJ databases">
        <title>Paraburkholderia sp. isolated from nodules of Mimosa pudica from Brazilian Atlantic Forest soils.</title>
        <authorList>
            <person name="Paulitsch F."/>
            <person name="Hungria M."/>
            <person name="Dall'Agnol R."/>
        </authorList>
    </citation>
    <scope>NUCLEOTIDE SEQUENCE [LARGE SCALE GENOMIC DNA]</scope>
    <source>
        <strain evidence="6 7">CNPSo 3157</strain>
    </source>
</reference>
<feature type="transmembrane region" description="Helical" evidence="4">
    <location>
        <begin position="325"/>
        <end position="351"/>
    </location>
</feature>
<feature type="transmembrane region" description="Helical" evidence="4">
    <location>
        <begin position="258"/>
        <end position="280"/>
    </location>
</feature>
<dbReference type="InterPro" id="IPR011701">
    <property type="entry name" value="MFS"/>
</dbReference>
<dbReference type="CDD" id="cd17353">
    <property type="entry name" value="MFS_OFA_like"/>
    <property type="match status" value="1"/>
</dbReference>
<comment type="caution">
    <text evidence="6">The sequence shown here is derived from an EMBL/GenBank/DDBJ whole genome shotgun (WGS) entry which is preliminary data.</text>
</comment>
<feature type="transmembrane region" description="Helical" evidence="4">
    <location>
        <begin position="389"/>
        <end position="408"/>
    </location>
</feature>
<keyword evidence="3 4" id="KW-0472">Membrane</keyword>
<evidence type="ECO:0000259" key="5">
    <source>
        <dbReference type="PROSITE" id="PS50850"/>
    </source>
</evidence>
<dbReference type="PANTHER" id="PTHR11360:SF304">
    <property type="entry name" value="MFS DOMAIN-CONTAINING PROTEIN"/>
    <property type="match status" value="1"/>
</dbReference>
<feature type="transmembrane region" description="Helical" evidence="4">
    <location>
        <begin position="109"/>
        <end position="129"/>
    </location>
</feature>
<feature type="transmembrane region" description="Helical" evidence="4">
    <location>
        <begin position="174"/>
        <end position="193"/>
    </location>
</feature>
<dbReference type="EMBL" id="WHNP01000056">
    <property type="protein sequence ID" value="MPW22070.1"/>
    <property type="molecule type" value="Genomic_DNA"/>
</dbReference>
<gene>
    <name evidence="6" type="primary">oxlT</name>
    <name evidence="6" type="ORF">GCT13_35825</name>
</gene>
<keyword evidence="1 4" id="KW-0812">Transmembrane</keyword>
<feature type="transmembrane region" description="Helical" evidence="4">
    <location>
        <begin position="84"/>
        <end position="103"/>
    </location>
</feature>
<keyword evidence="2 4" id="KW-1133">Transmembrane helix</keyword>
<accession>A0A7X1NHF1</accession>
<feature type="transmembrane region" description="Helical" evidence="4">
    <location>
        <begin position="141"/>
        <end position="162"/>
    </location>
</feature>
<protein>
    <submittedName>
        <fullName evidence="6">Oxalate/formate MFS antiporter</fullName>
    </submittedName>
</protein>
<dbReference type="NCBIfam" id="TIGR04259">
    <property type="entry name" value="oxa_formateAnti"/>
    <property type="match status" value="1"/>
</dbReference>
<dbReference type="PANTHER" id="PTHR11360">
    <property type="entry name" value="MONOCARBOXYLATE TRANSPORTER"/>
    <property type="match status" value="1"/>
</dbReference>
<dbReference type="AlphaFoldDB" id="A0A7X1NHF1"/>
<dbReference type="Pfam" id="PF07690">
    <property type="entry name" value="MFS_1"/>
    <property type="match status" value="1"/>
</dbReference>
<dbReference type="GO" id="GO:0019531">
    <property type="term" value="F:oxalate transmembrane transporter activity"/>
    <property type="evidence" value="ECO:0007669"/>
    <property type="project" value="InterPro"/>
</dbReference>
<feature type="transmembrane region" description="Helical" evidence="4">
    <location>
        <begin position="20"/>
        <end position="37"/>
    </location>
</feature>
<name>A0A7X1NHF1_9BURK</name>
<evidence type="ECO:0000256" key="3">
    <source>
        <dbReference type="ARBA" id="ARBA00023136"/>
    </source>
</evidence>
<dbReference type="InterPro" id="IPR050327">
    <property type="entry name" value="Proton-linked_MCT"/>
</dbReference>
<evidence type="ECO:0000256" key="4">
    <source>
        <dbReference type="SAM" id="Phobius"/>
    </source>
</evidence>
<organism evidence="6 7">
    <name type="scientific">Paraburkholderia franconis</name>
    <dbReference type="NCBI Taxonomy" id="2654983"/>
    <lineage>
        <taxon>Bacteria</taxon>
        <taxon>Pseudomonadati</taxon>
        <taxon>Pseudomonadota</taxon>
        <taxon>Betaproteobacteria</taxon>
        <taxon>Burkholderiales</taxon>
        <taxon>Burkholderiaceae</taxon>
        <taxon>Paraburkholderia</taxon>
    </lineage>
</organism>
<dbReference type="Proteomes" id="UP000484381">
    <property type="component" value="Unassembled WGS sequence"/>
</dbReference>
<dbReference type="InterPro" id="IPR020846">
    <property type="entry name" value="MFS_dom"/>
</dbReference>
<evidence type="ECO:0000256" key="2">
    <source>
        <dbReference type="ARBA" id="ARBA00022989"/>
    </source>
</evidence>
<evidence type="ECO:0000256" key="1">
    <source>
        <dbReference type="ARBA" id="ARBA00022692"/>
    </source>
</evidence>
<feature type="transmembrane region" description="Helical" evidence="4">
    <location>
        <begin position="57"/>
        <end position="77"/>
    </location>
</feature>
<dbReference type="SUPFAM" id="SSF103473">
    <property type="entry name" value="MFS general substrate transporter"/>
    <property type="match status" value="1"/>
</dbReference>
<evidence type="ECO:0000313" key="6">
    <source>
        <dbReference type="EMBL" id="MPW22070.1"/>
    </source>
</evidence>
<keyword evidence="7" id="KW-1185">Reference proteome</keyword>
<dbReference type="InterPro" id="IPR026355">
    <property type="entry name" value="Oxa/Form_antiport"/>
</dbReference>
<dbReference type="GO" id="GO:0016020">
    <property type="term" value="C:membrane"/>
    <property type="evidence" value="ECO:0007669"/>
    <property type="project" value="InterPro"/>
</dbReference>
<feature type="transmembrane region" description="Helical" evidence="4">
    <location>
        <begin position="224"/>
        <end position="246"/>
    </location>
</feature>
<dbReference type="PROSITE" id="PS50850">
    <property type="entry name" value="MFS"/>
    <property type="match status" value="1"/>
</dbReference>
<evidence type="ECO:0000313" key="7">
    <source>
        <dbReference type="Proteomes" id="UP000484381"/>
    </source>
</evidence>
<dbReference type="RefSeq" id="WP_152766462.1">
    <property type="nucleotide sequence ID" value="NZ_WHNP01000056.1"/>
</dbReference>
<feature type="domain" description="Major facilitator superfamily (MFS) profile" evidence="5">
    <location>
        <begin position="20"/>
        <end position="412"/>
    </location>
</feature>
<feature type="transmembrane region" description="Helical" evidence="4">
    <location>
        <begin position="363"/>
        <end position="383"/>
    </location>
</feature>
<dbReference type="Gene3D" id="1.20.1250.20">
    <property type="entry name" value="MFS general substrate transporter like domains"/>
    <property type="match status" value="2"/>
</dbReference>
<proteinExistence type="predicted"/>